<accession>A0A196SD24</accession>
<evidence type="ECO:0000313" key="2">
    <source>
        <dbReference type="Proteomes" id="UP000078348"/>
    </source>
</evidence>
<dbReference type="AlphaFoldDB" id="A0A196SD24"/>
<comment type="caution">
    <text evidence="1">The sequence shown here is derived from an EMBL/GenBank/DDBJ whole genome shotgun (WGS) entry which is preliminary data.</text>
</comment>
<reference evidence="1 2" key="1">
    <citation type="submission" date="2016-05" db="EMBL/GenBank/DDBJ databases">
        <title>Nuclear genome of Blastocystis sp. subtype 1 NandII.</title>
        <authorList>
            <person name="Gentekaki E."/>
            <person name="Curtis B."/>
            <person name="Stairs C."/>
            <person name="Eme L."/>
            <person name="Herman E."/>
            <person name="Klimes V."/>
            <person name="Arias M.C."/>
            <person name="Elias M."/>
            <person name="Hilliou F."/>
            <person name="Klute M."/>
            <person name="Malik S.-B."/>
            <person name="Pightling A."/>
            <person name="Rachubinski R."/>
            <person name="Salas D."/>
            <person name="Schlacht A."/>
            <person name="Suga H."/>
            <person name="Archibald J."/>
            <person name="Ball S.G."/>
            <person name="Clark G."/>
            <person name="Dacks J."/>
            <person name="Van Der Giezen M."/>
            <person name="Tsaousis A."/>
            <person name="Roger A."/>
        </authorList>
    </citation>
    <scope>NUCLEOTIDE SEQUENCE [LARGE SCALE GENOMIC DNA]</scope>
    <source>
        <strain evidence="2">ATCC 50177 / NandII</strain>
    </source>
</reference>
<proteinExistence type="predicted"/>
<dbReference type="Proteomes" id="UP000078348">
    <property type="component" value="Unassembled WGS sequence"/>
</dbReference>
<name>A0A196SD24_BLAHN</name>
<dbReference type="EMBL" id="LXWW01000312">
    <property type="protein sequence ID" value="OAO13909.1"/>
    <property type="molecule type" value="Genomic_DNA"/>
</dbReference>
<gene>
    <name evidence="1" type="ORF">AV274_4403</name>
</gene>
<sequence>MEDKAQQTTIEEDIRDLEKTEEQLLHVLEIVKQLTEELSNTDLPTEERISASKKLTIDYMKTVDAICDSLKKHTELMDYYREAYRIDNTAWLGESMNHLAASSTKPEEAVNIDLSHKAT</sequence>
<organism evidence="1 2">
    <name type="scientific">Blastocystis sp. subtype 1 (strain ATCC 50177 / NandII)</name>
    <dbReference type="NCBI Taxonomy" id="478820"/>
    <lineage>
        <taxon>Eukaryota</taxon>
        <taxon>Sar</taxon>
        <taxon>Stramenopiles</taxon>
        <taxon>Bigyra</taxon>
        <taxon>Opalozoa</taxon>
        <taxon>Opalinata</taxon>
        <taxon>Blastocystidae</taxon>
        <taxon>Blastocystis</taxon>
    </lineage>
</organism>
<evidence type="ECO:0000313" key="1">
    <source>
        <dbReference type="EMBL" id="OAO13909.1"/>
    </source>
</evidence>
<protein>
    <submittedName>
        <fullName evidence="1">Uncharacterized protein</fullName>
    </submittedName>
</protein>
<keyword evidence="2" id="KW-1185">Reference proteome</keyword>